<dbReference type="AlphaFoldDB" id="A0A015U064"/>
<name>A0A015U064_BACFG</name>
<protein>
    <submittedName>
        <fullName evidence="2">Uncharacterized protein</fullName>
    </submittedName>
</protein>
<keyword evidence="1" id="KW-1133">Transmembrane helix</keyword>
<evidence type="ECO:0000313" key="2">
    <source>
        <dbReference type="EMBL" id="EXY76586.1"/>
    </source>
</evidence>
<keyword evidence="1" id="KW-0812">Transmembrane</keyword>
<dbReference type="PATRIC" id="fig|1339315.3.peg.442"/>
<dbReference type="Proteomes" id="UP000020529">
    <property type="component" value="Unassembled WGS sequence"/>
</dbReference>
<comment type="caution">
    <text evidence="2">The sequence shown here is derived from an EMBL/GenBank/DDBJ whole genome shotgun (WGS) entry which is preliminary data.</text>
</comment>
<sequence>MAFLKAASDKTRQLFYFYSFPSDNFCILFLYFNKFLTFAPILIEI</sequence>
<feature type="transmembrane region" description="Helical" evidence="1">
    <location>
        <begin position="14"/>
        <end position="32"/>
    </location>
</feature>
<evidence type="ECO:0000313" key="3">
    <source>
        <dbReference type="Proteomes" id="UP000020529"/>
    </source>
</evidence>
<dbReference type="EMBL" id="JGCY01000134">
    <property type="protein sequence ID" value="EXY76586.1"/>
    <property type="molecule type" value="Genomic_DNA"/>
</dbReference>
<reference evidence="2 3" key="1">
    <citation type="submission" date="2014-02" db="EMBL/GenBank/DDBJ databases">
        <authorList>
            <person name="Sears C."/>
            <person name="Carroll K."/>
            <person name="Sack B.R."/>
            <person name="Qadri F."/>
            <person name="Myers L.L."/>
            <person name="Chung G.-T."/>
            <person name="Escheverria P."/>
            <person name="Fraser C.M."/>
            <person name="Sadzewicz L."/>
            <person name="Shefchek K.A."/>
            <person name="Tallon L."/>
            <person name="Das S.P."/>
            <person name="Daugherty S."/>
            <person name="Mongodin E.F."/>
        </authorList>
    </citation>
    <scope>NUCLEOTIDE SEQUENCE [LARGE SCALE GENOMIC DNA]</scope>
    <source>
        <strain evidence="3">3988T(B)14</strain>
    </source>
</reference>
<evidence type="ECO:0000256" key="1">
    <source>
        <dbReference type="SAM" id="Phobius"/>
    </source>
</evidence>
<organism evidence="2 3">
    <name type="scientific">Bacteroides fragilis str. 3988T(B)14</name>
    <dbReference type="NCBI Taxonomy" id="1339315"/>
    <lineage>
        <taxon>Bacteria</taxon>
        <taxon>Pseudomonadati</taxon>
        <taxon>Bacteroidota</taxon>
        <taxon>Bacteroidia</taxon>
        <taxon>Bacteroidales</taxon>
        <taxon>Bacteroidaceae</taxon>
        <taxon>Bacteroides</taxon>
    </lineage>
</organism>
<accession>A0A015U064</accession>
<keyword evidence="1" id="KW-0472">Membrane</keyword>
<gene>
    <name evidence="2" type="ORF">M124_4508</name>
</gene>
<proteinExistence type="predicted"/>